<evidence type="ECO:0000256" key="4">
    <source>
        <dbReference type="ARBA" id="ARBA00023008"/>
    </source>
</evidence>
<dbReference type="InterPro" id="IPR001083">
    <property type="entry name" value="Cu_fist_DNA-bd_dom"/>
</dbReference>
<dbReference type="GO" id="GO:0005507">
    <property type="term" value="F:copper ion binding"/>
    <property type="evidence" value="ECO:0007669"/>
    <property type="project" value="InterPro"/>
</dbReference>
<dbReference type="PRINTS" id="PR00617">
    <property type="entry name" value="COPPERFIST"/>
</dbReference>
<dbReference type="InterPro" id="IPR051763">
    <property type="entry name" value="Copper_Homeo_Regul"/>
</dbReference>
<evidence type="ECO:0000259" key="9">
    <source>
        <dbReference type="PROSITE" id="PS50073"/>
    </source>
</evidence>
<feature type="region of interest" description="Disordered" evidence="8">
    <location>
        <begin position="423"/>
        <end position="496"/>
    </location>
</feature>
<gene>
    <name evidence="10" type="ORF">NKR19_g244</name>
</gene>
<feature type="compositionally biased region" description="Basic and acidic residues" evidence="8">
    <location>
        <begin position="441"/>
        <end position="454"/>
    </location>
</feature>
<proteinExistence type="predicted"/>
<feature type="region of interest" description="Disordered" evidence="8">
    <location>
        <begin position="355"/>
        <end position="383"/>
    </location>
</feature>
<dbReference type="GO" id="GO:0005634">
    <property type="term" value="C:nucleus"/>
    <property type="evidence" value="ECO:0007669"/>
    <property type="project" value="UniProtKB-SubCell"/>
</dbReference>
<dbReference type="AlphaFoldDB" id="A0AA38S2Y9"/>
<feature type="region of interest" description="Disordered" evidence="8">
    <location>
        <begin position="224"/>
        <end position="305"/>
    </location>
</feature>
<evidence type="ECO:0000256" key="1">
    <source>
        <dbReference type="ARBA" id="ARBA00004123"/>
    </source>
</evidence>
<name>A0AA38S2Y9_9PEZI</name>
<feature type="compositionally biased region" description="Polar residues" evidence="8">
    <location>
        <begin position="355"/>
        <end position="366"/>
    </location>
</feature>
<feature type="compositionally biased region" description="Polar residues" evidence="8">
    <location>
        <begin position="455"/>
        <end position="492"/>
    </location>
</feature>
<feature type="compositionally biased region" description="Low complexity" evidence="8">
    <location>
        <begin position="245"/>
        <end position="261"/>
    </location>
</feature>
<evidence type="ECO:0000313" key="11">
    <source>
        <dbReference type="Proteomes" id="UP001174691"/>
    </source>
</evidence>
<keyword evidence="7" id="KW-0539">Nucleus</keyword>
<dbReference type="GO" id="GO:0000981">
    <property type="term" value="F:DNA-binding transcription factor activity, RNA polymerase II-specific"/>
    <property type="evidence" value="ECO:0007669"/>
    <property type="project" value="TreeGrafter"/>
</dbReference>
<dbReference type="GO" id="GO:0000978">
    <property type="term" value="F:RNA polymerase II cis-regulatory region sequence-specific DNA binding"/>
    <property type="evidence" value="ECO:0007669"/>
    <property type="project" value="TreeGrafter"/>
</dbReference>
<dbReference type="Pfam" id="PF00649">
    <property type="entry name" value="Copper-fist"/>
    <property type="match status" value="1"/>
</dbReference>
<evidence type="ECO:0000256" key="8">
    <source>
        <dbReference type="SAM" id="MobiDB-lite"/>
    </source>
</evidence>
<feature type="compositionally biased region" description="Polar residues" evidence="8">
    <location>
        <begin position="423"/>
        <end position="439"/>
    </location>
</feature>
<dbReference type="FunFam" id="3.90.430.10:FF:000001">
    <property type="entry name" value="Copper fist DNA-binding protein"/>
    <property type="match status" value="1"/>
</dbReference>
<dbReference type="EMBL" id="JANBVN010000002">
    <property type="protein sequence ID" value="KAJ9165627.1"/>
    <property type="molecule type" value="Genomic_DNA"/>
</dbReference>
<reference evidence="10" key="1">
    <citation type="submission" date="2022-07" db="EMBL/GenBank/DDBJ databases">
        <title>Fungi with potential for degradation of polypropylene.</title>
        <authorList>
            <person name="Gostincar C."/>
        </authorList>
    </citation>
    <scope>NUCLEOTIDE SEQUENCE</scope>
    <source>
        <strain evidence="10">EXF-13287</strain>
    </source>
</reference>
<keyword evidence="11" id="KW-1185">Reference proteome</keyword>
<evidence type="ECO:0000256" key="2">
    <source>
        <dbReference type="ARBA" id="ARBA00022723"/>
    </source>
</evidence>
<feature type="domain" description="Copper-fist" evidence="9">
    <location>
        <begin position="1"/>
        <end position="41"/>
    </location>
</feature>
<evidence type="ECO:0000313" key="10">
    <source>
        <dbReference type="EMBL" id="KAJ9165627.1"/>
    </source>
</evidence>
<dbReference type="PROSITE" id="PS01119">
    <property type="entry name" value="COPPER_FIST_1"/>
    <property type="match status" value="1"/>
</dbReference>
<keyword evidence="2" id="KW-0479">Metal-binding</keyword>
<dbReference type="Proteomes" id="UP001174691">
    <property type="component" value="Unassembled WGS sequence"/>
</dbReference>
<comment type="caution">
    <text evidence="10">The sequence shown here is derived from an EMBL/GenBank/DDBJ whole genome shotgun (WGS) entry which is preliminary data.</text>
</comment>
<dbReference type="PROSITE" id="PS50073">
    <property type="entry name" value="COPPER_FIST_2"/>
    <property type="match status" value="1"/>
</dbReference>
<organism evidence="10 11">
    <name type="scientific">Coniochaeta hoffmannii</name>
    <dbReference type="NCBI Taxonomy" id="91930"/>
    <lineage>
        <taxon>Eukaryota</taxon>
        <taxon>Fungi</taxon>
        <taxon>Dikarya</taxon>
        <taxon>Ascomycota</taxon>
        <taxon>Pezizomycotina</taxon>
        <taxon>Sordariomycetes</taxon>
        <taxon>Sordariomycetidae</taxon>
        <taxon>Coniochaetales</taxon>
        <taxon>Coniochaetaceae</taxon>
        <taxon>Coniochaeta</taxon>
    </lineage>
</organism>
<dbReference type="PANTHER" id="PTHR28088">
    <property type="entry name" value="TRANSCRIPTIONAL ACTIVATOR HAA1-RELATED"/>
    <property type="match status" value="1"/>
</dbReference>
<comment type="subcellular location">
    <subcellularLocation>
        <location evidence="1">Nucleus</location>
    </subcellularLocation>
</comment>
<evidence type="ECO:0000256" key="5">
    <source>
        <dbReference type="ARBA" id="ARBA00023015"/>
    </source>
</evidence>
<feature type="compositionally biased region" description="Polar residues" evidence="8">
    <location>
        <begin position="279"/>
        <end position="302"/>
    </location>
</feature>
<dbReference type="SMART" id="SM00412">
    <property type="entry name" value="Cu_FIST"/>
    <property type="match status" value="1"/>
</dbReference>
<evidence type="ECO:0000256" key="3">
    <source>
        <dbReference type="ARBA" id="ARBA00022833"/>
    </source>
</evidence>
<dbReference type="PANTHER" id="PTHR28088:SF9">
    <property type="entry name" value="TRANSCRIPTION FACTOR GRISEA, PUTATIVE (AFU_ORTHOLOGUE AFUA_1G13190)-RELATED"/>
    <property type="match status" value="1"/>
</dbReference>
<evidence type="ECO:0000256" key="7">
    <source>
        <dbReference type="ARBA" id="ARBA00023242"/>
    </source>
</evidence>
<dbReference type="InterPro" id="IPR036395">
    <property type="entry name" value="Cu_fist_DNA-bd_dom_sf"/>
</dbReference>
<dbReference type="GO" id="GO:0006878">
    <property type="term" value="P:intracellular copper ion homeostasis"/>
    <property type="evidence" value="ECO:0007669"/>
    <property type="project" value="TreeGrafter"/>
</dbReference>
<dbReference type="GO" id="GO:0045944">
    <property type="term" value="P:positive regulation of transcription by RNA polymerase II"/>
    <property type="evidence" value="ECO:0007669"/>
    <property type="project" value="TreeGrafter"/>
</dbReference>
<feature type="region of interest" description="Disordered" evidence="8">
    <location>
        <begin position="109"/>
        <end position="129"/>
    </location>
</feature>
<keyword evidence="6" id="KW-0804">Transcription</keyword>
<sequence>MPLINGQKMACAPCIRGHRSTKCNHASDRVMVPVRKPGRPLSSCACPPGQSCACGGIKVAIPRKQKCKCGLDTADGDHADHDVVKPEMPTPALSPSDLPVSPTRNGVFRVQKPAPSSRPNGRKQSFDPAHLARIDPNSINIVNPYNSNIMDASVPPNGVHAMAPQGHTPPMAGMAFVPALPTTGYQQPGVVSYGPPLGYALVPIHSHLNNPALSMATTVENTLPSPLNGGVPPPPTNGAARSCCAPAVPQTPVAPPQQQVQPPQPSEPPKKSCCGGGQSEQPQPNPNSAMHQRALSNGNAPNHFQLPFADMKQHQHQQQAFAAPYPNGNIFTYPANLGTWNQPLNPAMWAQLQQVSPAEPNQQPFANSLPLTPNGGTGGPDTSHECSCGPGCQCVGCLAHPFNAQTLEYVEGAWNYENDLSYGSNGTDKNNNAPSTGMTSKHADTAQASRHDINDSGTNGHSPHIQSANGLQQAANPEAVSPTQAQTPSDASGFNEELPASDFMFVNLPLYQGPLGMDGDSCGGSSAFCPCGDDCECVGCLVHNAQPLEPGQFEAE</sequence>
<keyword evidence="3" id="KW-0862">Zinc</keyword>
<dbReference type="GO" id="GO:0006879">
    <property type="term" value="P:intracellular iron ion homeostasis"/>
    <property type="evidence" value="ECO:0007669"/>
    <property type="project" value="TreeGrafter"/>
</dbReference>
<keyword evidence="5" id="KW-0805">Transcription regulation</keyword>
<dbReference type="Gene3D" id="3.90.430.10">
    <property type="entry name" value="Copper fist DNA-binding domain"/>
    <property type="match status" value="1"/>
</dbReference>
<keyword evidence="4" id="KW-0186">Copper</keyword>
<protein>
    <submittedName>
        <fullName evidence="10">Copper fist DNA binding domain-containing protein</fullName>
    </submittedName>
</protein>
<dbReference type="SMART" id="SM01090">
    <property type="entry name" value="Copper-fist"/>
    <property type="match status" value="1"/>
</dbReference>
<accession>A0AA38S2Y9</accession>
<evidence type="ECO:0000256" key="6">
    <source>
        <dbReference type="ARBA" id="ARBA00023163"/>
    </source>
</evidence>
<dbReference type="SUPFAM" id="SSF57879">
    <property type="entry name" value="Zinc domain conserved in yeast copper-regulated transcription factors"/>
    <property type="match status" value="1"/>
</dbReference>